<evidence type="ECO:0000256" key="9">
    <source>
        <dbReference type="ARBA" id="ARBA00023065"/>
    </source>
</evidence>
<evidence type="ECO:0000256" key="5">
    <source>
        <dbReference type="ARBA" id="ARBA00022547"/>
    </source>
</evidence>
<dbReference type="SUPFAM" id="SSF81333">
    <property type="entry name" value="F1F0 ATP synthase subunit C"/>
    <property type="match status" value="1"/>
</dbReference>
<keyword evidence="17" id="KW-1185">Reference proteome</keyword>
<dbReference type="InterPro" id="IPR005953">
    <property type="entry name" value="ATP_synth_csu_bac/chlpt"/>
</dbReference>
<organism evidence="16 17">
    <name type="scientific">Prosthecochloris marina</name>
    <dbReference type="NCBI Taxonomy" id="2017681"/>
    <lineage>
        <taxon>Bacteria</taxon>
        <taxon>Pseudomonadati</taxon>
        <taxon>Chlorobiota</taxon>
        <taxon>Chlorobiia</taxon>
        <taxon>Chlorobiales</taxon>
        <taxon>Chlorobiaceae</taxon>
        <taxon>Prosthecochloris</taxon>
    </lineage>
</organism>
<comment type="subcellular location">
    <subcellularLocation>
        <location evidence="14">Cell membrane</location>
        <topology evidence="14">Multi-pass membrane protein</topology>
    </subcellularLocation>
    <subcellularLocation>
        <location evidence="1">Membrane</location>
        <topology evidence="1">Multi-pass membrane protein</topology>
    </subcellularLocation>
</comment>
<dbReference type="PANTHER" id="PTHR10031">
    <property type="entry name" value="ATP SYNTHASE LIPID-BINDING PROTEIN, MITOCHONDRIAL"/>
    <property type="match status" value="1"/>
</dbReference>
<dbReference type="InterPro" id="IPR002379">
    <property type="entry name" value="ATPase_proteolipid_c-like_dom"/>
</dbReference>
<evidence type="ECO:0000256" key="10">
    <source>
        <dbReference type="ARBA" id="ARBA00023121"/>
    </source>
</evidence>
<dbReference type="InterPro" id="IPR020537">
    <property type="entry name" value="ATP_synth_F0_csu_DDCD_BS"/>
</dbReference>
<dbReference type="InterPro" id="IPR035921">
    <property type="entry name" value="F/V-ATP_Csub_sf"/>
</dbReference>
<dbReference type="Proteomes" id="UP000246278">
    <property type="component" value="Unassembled WGS sequence"/>
</dbReference>
<dbReference type="GO" id="GO:0046933">
    <property type="term" value="F:proton-transporting ATP synthase activity, rotational mechanism"/>
    <property type="evidence" value="ECO:0007669"/>
    <property type="project" value="UniProtKB-UniRule"/>
</dbReference>
<evidence type="ECO:0000256" key="13">
    <source>
        <dbReference type="ARBA" id="ARBA00025198"/>
    </source>
</evidence>
<sequence length="78" mass="7491">MEGLGNEGLGYLGAGIAAGLAVLGAGLGIGNIAGSAAEGTARNPEATADIRTTMIIAAALIEGVALFGEVIAVLLVLK</sequence>
<dbReference type="GO" id="GO:0045259">
    <property type="term" value="C:proton-transporting ATP synthase complex"/>
    <property type="evidence" value="ECO:0007669"/>
    <property type="project" value="UniProtKB-KW"/>
</dbReference>
<evidence type="ECO:0000313" key="16">
    <source>
        <dbReference type="EMBL" id="PWW81238.1"/>
    </source>
</evidence>
<dbReference type="Pfam" id="PF00137">
    <property type="entry name" value="ATP-synt_C"/>
    <property type="match status" value="1"/>
</dbReference>
<proteinExistence type="inferred from homology"/>
<comment type="similarity">
    <text evidence="2 14">Belongs to the ATPase C chain family.</text>
</comment>
<reference evidence="17" key="1">
    <citation type="submission" date="2017-10" db="EMBL/GenBank/DDBJ databases">
        <authorList>
            <person name="Gaisin V.A."/>
            <person name="Rysina M.S."/>
            <person name="Grouzdev D.S."/>
        </authorList>
    </citation>
    <scope>NUCLEOTIDE SEQUENCE [LARGE SCALE GENOMIC DNA]</scope>
    <source>
        <strain evidence="17">V1</strain>
    </source>
</reference>
<dbReference type="CDD" id="cd18121">
    <property type="entry name" value="ATP-synt_Fo_c"/>
    <property type="match status" value="1"/>
</dbReference>
<keyword evidence="4 14" id="KW-1003">Cell membrane</keyword>
<dbReference type="GO" id="GO:0005886">
    <property type="term" value="C:plasma membrane"/>
    <property type="evidence" value="ECO:0007669"/>
    <property type="project" value="UniProtKB-SubCell"/>
</dbReference>
<feature type="site" description="Reversibly protonated during proton transport" evidence="14">
    <location>
        <position position="62"/>
    </location>
</feature>
<dbReference type="GO" id="GO:0033177">
    <property type="term" value="C:proton-transporting two-sector ATPase complex, proton-transporting domain"/>
    <property type="evidence" value="ECO:0007669"/>
    <property type="project" value="InterPro"/>
</dbReference>
<dbReference type="Gene3D" id="1.20.20.10">
    <property type="entry name" value="F1F0 ATP synthase subunit C"/>
    <property type="match status" value="1"/>
</dbReference>
<dbReference type="GO" id="GO:0008289">
    <property type="term" value="F:lipid binding"/>
    <property type="evidence" value="ECO:0007669"/>
    <property type="project" value="UniProtKB-KW"/>
</dbReference>
<evidence type="ECO:0000256" key="11">
    <source>
        <dbReference type="ARBA" id="ARBA00023136"/>
    </source>
</evidence>
<dbReference type="HAMAP" id="MF_01396">
    <property type="entry name" value="ATP_synth_c_bact"/>
    <property type="match status" value="1"/>
</dbReference>
<dbReference type="RefSeq" id="WP_110024025.1">
    <property type="nucleotide sequence ID" value="NZ_PDNZ01000008.1"/>
</dbReference>
<dbReference type="InterPro" id="IPR000454">
    <property type="entry name" value="ATP_synth_F0_csu"/>
</dbReference>
<feature type="transmembrane region" description="Helical" evidence="14">
    <location>
        <begin position="12"/>
        <end position="34"/>
    </location>
</feature>
<dbReference type="FunFam" id="1.20.20.10:FF:000004">
    <property type="entry name" value="ATP synthase subunit c"/>
    <property type="match status" value="1"/>
</dbReference>
<dbReference type="PANTHER" id="PTHR10031:SF0">
    <property type="entry name" value="ATPASE PROTEIN 9"/>
    <property type="match status" value="1"/>
</dbReference>
<evidence type="ECO:0000256" key="8">
    <source>
        <dbReference type="ARBA" id="ARBA00022989"/>
    </source>
</evidence>
<comment type="function">
    <text evidence="14">Key component of the F(0) channel; it plays a direct role in translocation across the membrane. A homomeric c-ring of between 10-14 subunits forms the central stalk rotor element with the F(1) delta and epsilon subunits.</text>
</comment>
<dbReference type="InterPro" id="IPR038662">
    <property type="entry name" value="ATP_synth_F0_csu_sf"/>
</dbReference>
<comment type="caution">
    <text evidence="16">The sequence shown here is derived from an EMBL/GenBank/DDBJ whole genome shotgun (WGS) entry which is preliminary data.</text>
</comment>
<evidence type="ECO:0000259" key="15">
    <source>
        <dbReference type="Pfam" id="PF00137"/>
    </source>
</evidence>
<evidence type="ECO:0000256" key="2">
    <source>
        <dbReference type="ARBA" id="ARBA00006704"/>
    </source>
</evidence>
<protein>
    <recommendedName>
        <fullName evidence="14">ATP synthase subunit c</fullName>
    </recommendedName>
    <alternativeName>
        <fullName evidence="14">ATP synthase F(0) sector subunit c</fullName>
    </alternativeName>
    <alternativeName>
        <fullName evidence="14">F-type ATPase subunit c</fullName>
        <shortName evidence="14">F-ATPase subunit c</shortName>
    </alternativeName>
    <alternativeName>
        <fullName evidence="14">Lipid-binding protein</fullName>
    </alternativeName>
</protein>
<keyword evidence="8 14" id="KW-1133">Transmembrane helix</keyword>
<evidence type="ECO:0000256" key="14">
    <source>
        <dbReference type="HAMAP-Rule" id="MF_01396"/>
    </source>
</evidence>
<accession>A0A317T3E4</accession>
<keyword evidence="5 14" id="KW-0138">CF(0)</keyword>
<evidence type="ECO:0000313" key="17">
    <source>
        <dbReference type="Proteomes" id="UP000246278"/>
    </source>
</evidence>
<evidence type="ECO:0000256" key="4">
    <source>
        <dbReference type="ARBA" id="ARBA00022475"/>
    </source>
</evidence>
<dbReference type="EMBL" id="PDNZ01000008">
    <property type="protein sequence ID" value="PWW81238.1"/>
    <property type="molecule type" value="Genomic_DNA"/>
</dbReference>
<dbReference type="OrthoDB" id="5383454at2"/>
<keyword evidence="12 14" id="KW-0066">ATP synthesis</keyword>
<keyword evidence="11 14" id="KW-0472">Membrane</keyword>
<evidence type="ECO:0000256" key="6">
    <source>
        <dbReference type="ARBA" id="ARBA00022692"/>
    </source>
</evidence>
<keyword evidence="6 14" id="KW-0812">Transmembrane</keyword>
<keyword evidence="3 14" id="KW-0813">Transport</keyword>
<feature type="domain" description="V-ATPase proteolipid subunit C-like" evidence="15">
    <location>
        <begin position="12"/>
        <end position="75"/>
    </location>
</feature>
<keyword evidence="9 14" id="KW-0406">Ion transport</keyword>
<evidence type="ECO:0000256" key="3">
    <source>
        <dbReference type="ARBA" id="ARBA00022448"/>
    </source>
</evidence>
<name>A0A317T3E4_9CHLB</name>
<dbReference type="NCBIfam" id="TIGR01260">
    <property type="entry name" value="ATP_synt_c"/>
    <property type="match status" value="1"/>
</dbReference>
<evidence type="ECO:0000256" key="7">
    <source>
        <dbReference type="ARBA" id="ARBA00022781"/>
    </source>
</evidence>
<gene>
    <name evidence="14 16" type="primary">atpE</name>
    <name evidence="16" type="ORF">CR164_10880</name>
</gene>
<dbReference type="AlphaFoldDB" id="A0A317T3E4"/>
<feature type="transmembrane region" description="Helical" evidence="14">
    <location>
        <begin position="54"/>
        <end position="77"/>
    </location>
</feature>
<keyword evidence="7 14" id="KW-0375">Hydrogen ion transport</keyword>
<keyword evidence="10 14" id="KW-0446">Lipid-binding</keyword>
<dbReference type="PROSITE" id="PS00605">
    <property type="entry name" value="ATPASE_C"/>
    <property type="match status" value="1"/>
</dbReference>
<dbReference type="PRINTS" id="PR00124">
    <property type="entry name" value="ATPASEC"/>
</dbReference>
<evidence type="ECO:0000256" key="1">
    <source>
        <dbReference type="ARBA" id="ARBA00004141"/>
    </source>
</evidence>
<comment type="function">
    <text evidence="13 14">F(1)F(0) ATP synthase produces ATP from ADP in the presence of a proton or sodium gradient. F-type ATPases consist of two structural domains, F(1) containing the extramembraneous catalytic core and F(0) containing the membrane proton channel, linked together by a central stalk and a peripheral stalk. During catalysis, ATP synthesis in the catalytic domain of F(1) is coupled via a rotary mechanism of the central stalk subunits to proton translocation.</text>
</comment>
<evidence type="ECO:0000256" key="12">
    <source>
        <dbReference type="ARBA" id="ARBA00023310"/>
    </source>
</evidence>